<accession>A0A9Y2L304</accession>
<dbReference type="InterPro" id="IPR006076">
    <property type="entry name" value="FAD-dep_OxRdtase"/>
</dbReference>
<dbReference type="GO" id="GO:0005737">
    <property type="term" value="C:cytoplasm"/>
    <property type="evidence" value="ECO:0007669"/>
    <property type="project" value="TreeGrafter"/>
</dbReference>
<proteinExistence type="predicted"/>
<dbReference type="Gene3D" id="3.30.9.10">
    <property type="entry name" value="D-Amino Acid Oxidase, subunit A, domain 2"/>
    <property type="match status" value="1"/>
</dbReference>
<evidence type="ECO:0000259" key="2">
    <source>
        <dbReference type="Pfam" id="PF01266"/>
    </source>
</evidence>
<evidence type="ECO:0000313" key="4">
    <source>
        <dbReference type="Proteomes" id="UP001238334"/>
    </source>
</evidence>
<dbReference type="Proteomes" id="UP001238334">
    <property type="component" value="Chromosome"/>
</dbReference>
<dbReference type="EC" id="1.-.-.-" evidence="3"/>
<keyword evidence="1 3" id="KW-0560">Oxidoreductase</keyword>
<dbReference type="KEGG" id="ppso:QPJ95_07410"/>
<sequence>MRRLYSNYAYGPGPRDHCWWDQTIAEPDWPVLNGTMDADVAIIGGGFTGISAALHLAEAGASVVVLEAESPGWGASGRNGGFCCLGGSKLSSAAMQRRFGDQATKIYEAGEVAAVSLVGELLDKYSINADSHSRGETQLAHSPRAMQRLRVEAEDMARNSQKVDLLEADQLAEQGLNGPFHGALTTPVGFGLNPRKYLFGLCRSAQTAGAQLFQRSGASRISQRDGKHVIATPNGTLRVSQLIIATNGYSSEDLPPWLAGRYLPTQSTVMVTRVLSEDELQKQGWFSDQMAYDSRNLLHYFRLMPDRRFLFGMRGGLLSSARSETAIRHKLRRDFDRMFAAWKDVETTHCWSGMVCLARNLVPFVGPVPEVKGMFAGLCYHGNGVAMGTYAGRLLSDLVLSQTSDLPYSPAIQSMPRFPLGRFRRLLMPPAYAALGLMD</sequence>
<evidence type="ECO:0000256" key="1">
    <source>
        <dbReference type="ARBA" id="ARBA00023002"/>
    </source>
</evidence>
<dbReference type="RefSeq" id="WP_270917531.1">
    <property type="nucleotide sequence ID" value="NZ_CP127247.1"/>
</dbReference>
<dbReference type="Gene3D" id="3.50.50.60">
    <property type="entry name" value="FAD/NAD(P)-binding domain"/>
    <property type="match status" value="1"/>
</dbReference>
<name>A0A9Y2L304_9RHOB</name>
<organism evidence="3 4">
    <name type="scientific">Parasedimentitalea psychrophila</name>
    <dbReference type="NCBI Taxonomy" id="2997337"/>
    <lineage>
        <taxon>Bacteria</taxon>
        <taxon>Pseudomonadati</taxon>
        <taxon>Pseudomonadota</taxon>
        <taxon>Alphaproteobacteria</taxon>
        <taxon>Rhodobacterales</taxon>
        <taxon>Paracoccaceae</taxon>
        <taxon>Parasedimentitalea</taxon>
    </lineage>
</organism>
<reference evidence="3 4" key="1">
    <citation type="submission" date="2023-06" db="EMBL/GenBank/DDBJ databases">
        <title>Parasedimentitalea psychrophila sp. nov., a psychrophilic bacterium isolated from deep-sea sediment.</title>
        <authorList>
            <person name="Li A."/>
        </authorList>
    </citation>
    <scope>NUCLEOTIDE SEQUENCE [LARGE SCALE GENOMIC DNA]</scope>
    <source>
        <strain evidence="3 4">QS115</strain>
    </source>
</reference>
<keyword evidence="4" id="KW-1185">Reference proteome</keyword>
<evidence type="ECO:0000313" key="3">
    <source>
        <dbReference type="EMBL" id="WIY26736.1"/>
    </source>
</evidence>
<dbReference type="EMBL" id="CP127247">
    <property type="protein sequence ID" value="WIY26736.1"/>
    <property type="molecule type" value="Genomic_DNA"/>
</dbReference>
<feature type="domain" description="FAD dependent oxidoreductase" evidence="2">
    <location>
        <begin position="39"/>
        <end position="398"/>
    </location>
</feature>
<protein>
    <submittedName>
        <fullName evidence="3">FAD-binding oxidoreductase</fullName>
        <ecNumber evidence="3">1.-.-.-</ecNumber>
    </submittedName>
</protein>
<dbReference type="PANTHER" id="PTHR13847">
    <property type="entry name" value="SARCOSINE DEHYDROGENASE-RELATED"/>
    <property type="match status" value="1"/>
</dbReference>
<dbReference type="PANTHER" id="PTHR13847:SF281">
    <property type="entry name" value="FAD DEPENDENT OXIDOREDUCTASE DOMAIN-CONTAINING PROTEIN"/>
    <property type="match status" value="1"/>
</dbReference>
<gene>
    <name evidence="3" type="ORF">QPJ95_07410</name>
</gene>
<dbReference type="InterPro" id="IPR036188">
    <property type="entry name" value="FAD/NAD-bd_sf"/>
</dbReference>
<dbReference type="SUPFAM" id="SSF51905">
    <property type="entry name" value="FAD/NAD(P)-binding domain"/>
    <property type="match status" value="1"/>
</dbReference>
<dbReference type="Pfam" id="PF01266">
    <property type="entry name" value="DAO"/>
    <property type="match status" value="1"/>
</dbReference>
<dbReference type="AlphaFoldDB" id="A0A9Y2L304"/>
<dbReference type="GO" id="GO:0016491">
    <property type="term" value="F:oxidoreductase activity"/>
    <property type="evidence" value="ECO:0007669"/>
    <property type="project" value="UniProtKB-KW"/>
</dbReference>